<comment type="caution">
    <text evidence="2">The sequence shown here is derived from an EMBL/GenBank/DDBJ whole genome shotgun (WGS) entry which is preliminary data.</text>
</comment>
<accession>A0A0K9PNT7</accession>
<evidence type="ECO:0000313" key="2">
    <source>
        <dbReference type="EMBL" id="KMZ70604.1"/>
    </source>
</evidence>
<dbReference type="OrthoDB" id="494426at2759"/>
<gene>
    <name evidence="2" type="ORF">ZOSMA_198G00040</name>
</gene>
<dbReference type="OMA" id="KMNTINH"/>
<dbReference type="Pfam" id="PF16860">
    <property type="entry name" value="CX9C"/>
    <property type="match status" value="1"/>
</dbReference>
<dbReference type="InterPro" id="IPR017264">
    <property type="entry name" value="Ribosomal_mS37_fun"/>
</dbReference>
<evidence type="ECO:0000259" key="1">
    <source>
        <dbReference type="Pfam" id="PF16860"/>
    </source>
</evidence>
<organism evidence="2 3">
    <name type="scientific">Zostera marina</name>
    <name type="common">Eelgrass</name>
    <dbReference type="NCBI Taxonomy" id="29655"/>
    <lineage>
        <taxon>Eukaryota</taxon>
        <taxon>Viridiplantae</taxon>
        <taxon>Streptophyta</taxon>
        <taxon>Embryophyta</taxon>
        <taxon>Tracheophyta</taxon>
        <taxon>Spermatophyta</taxon>
        <taxon>Magnoliopsida</taxon>
        <taxon>Liliopsida</taxon>
        <taxon>Zosteraceae</taxon>
        <taxon>Zostera</taxon>
    </lineage>
</organism>
<dbReference type="GO" id="GO:0032543">
    <property type="term" value="P:mitochondrial translation"/>
    <property type="evidence" value="ECO:0007669"/>
    <property type="project" value="InterPro"/>
</dbReference>
<dbReference type="STRING" id="29655.A0A0K9PNT7"/>
<dbReference type="GO" id="GO:0005739">
    <property type="term" value="C:mitochondrion"/>
    <property type="evidence" value="ECO:0007669"/>
    <property type="project" value="GOC"/>
</dbReference>
<feature type="domain" description="IMS import disulfide relay-system CHCH-CHCH-like Cx9C" evidence="1">
    <location>
        <begin position="17"/>
        <end position="56"/>
    </location>
</feature>
<dbReference type="Proteomes" id="UP000036987">
    <property type="component" value="Unassembled WGS sequence"/>
</dbReference>
<dbReference type="PANTHER" id="PTHR28066">
    <property type="entry name" value="37S RIBOSOMAL PROTEIN MRP10, MITOCHONDRIAL"/>
    <property type="match status" value="1"/>
</dbReference>
<dbReference type="InterPro" id="IPR031731">
    <property type="entry name" value="CX9C"/>
</dbReference>
<dbReference type="PANTHER" id="PTHR28066:SF1">
    <property type="entry name" value="SMALL RIBOSOMAL SUBUNIT PROTEIN MS37"/>
    <property type="match status" value="1"/>
</dbReference>
<dbReference type="GO" id="GO:0003735">
    <property type="term" value="F:structural constituent of ribosome"/>
    <property type="evidence" value="ECO:0000318"/>
    <property type="project" value="GO_Central"/>
</dbReference>
<dbReference type="EMBL" id="LFYR01000725">
    <property type="protein sequence ID" value="KMZ70604.1"/>
    <property type="molecule type" value="Genomic_DNA"/>
</dbReference>
<dbReference type="AlphaFoldDB" id="A0A0K9PNT7"/>
<protein>
    <recommendedName>
        <fullName evidence="1">IMS import disulfide relay-system CHCH-CHCH-like Cx9C domain-containing protein</fullName>
    </recommendedName>
</protein>
<keyword evidence="3" id="KW-1185">Reference proteome</keyword>
<proteinExistence type="predicted"/>
<sequence>MGRKIGLRVNPKKFALVDKPCTKELVSFLGCVALNQDDDKKCDKQKGLLQTCINEQEKKPKKKSTINYHLQRLSRK</sequence>
<dbReference type="GO" id="GO:0006412">
    <property type="term" value="P:translation"/>
    <property type="evidence" value="ECO:0000318"/>
    <property type="project" value="GO_Central"/>
</dbReference>
<name>A0A0K9PNT7_ZOSMR</name>
<evidence type="ECO:0000313" key="3">
    <source>
        <dbReference type="Proteomes" id="UP000036987"/>
    </source>
</evidence>
<dbReference type="Gene3D" id="1.10.287.2900">
    <property type="match status" value="1"/>
</dbReference>
<reference evidence="3" key="1">
    <citation type="journal article" date="2016" name="Nature">
        <title>The genome of the seagrass Zostera marina reveals angiosperm adaptation to the sea.</title>
        <authorList>
            <person name="Olsen J.L."/>
            <person name="Rouze P."/>
            <person name="Verhelst B."/>
            <person name="Lin Y.-C."/>
            <person name="Bayer T."/>
            <person name="Collen J."/>
            <person name="Dattolo E."/>
            <person name="De Paoli E."/>
            <person name="Dittami S."/>
            <person name="Maumus F."/>
            <person name="Michel G."/>
            <person name="Kersting A."/>
            <person name="Lauritano C."/>
            <person name="Lohaus R."/>
            <person name="Toepel M."/>
            <person name="Tonon T."/>
            <person name="Vanneste K."/>
            <person name="Amirebrahimi M."/>
            <person name="Brakel J."/>
            <person name="Bostroem C."/>
            <person name="Chovatia M."/>
            <person name="Grimwood J."/>
            <person name="Jenkins J.W."/>
            <person name="Jueterbock A."/>
            <person name="Mraz A."/>
            <person name="Stam W.T."/>
            <person name="Tice H."/>
            <person name="Bornberg-Bauer E."/>
            <person name="Green P.J."/>
            <person name="Pearson G.A."/>
            <person name="Procaccini G."/>
            <person name="Duarte C.M."/>
            <person name="Schmutz J."/>
            <person name="Reusch T.B.H."/>
            <person name="Van de Peer Y."/>
        </authorList>
    </citation>
    <scope>NUCLEOTIDE SEQUENCE [LARGE SCALE GENOMIC DNA]</scope>
    <source>
        <strain evidence="3">cv. Finnish</strain>
    </source>
</reference>